<feature type="repeat" description="WD" evidence="14">
    <location>
        <begin position="107"/>
        <end position="141"/>
    </location>
</feature>
<evidence type="ECO:0000256" key="11">
    <source>
        <dbReference type="ARBA" id="ARBA00023128"/>
    </source>
</evidence>
<dbReference type="InterPro" id="IPR036322">
    <property type="entry name" value="WD40_repeat_dom_sf"/>
</dbReference>
<dbReference type="SMART" id="SM00320">
    <property type="entry name" value="WD40"/>
    <property type="match status" value="4"/>
</dbReference>
<feature type="compositionally biased region" description="Acidic residues" evidence="15">
    <location>
        <begin position="154"/>
        <end position="164"/>
    </location>
</feature>
<reference evidence="18" key="1">
    <citation type="submission" date="2022-11" db="UniProtKB">
        <authorList>
            <consortium name="WormBaseParasite"/>
        </authorList>
    </citation>
    <scope>IDENTIFICATION</scope>
</reference>
<dbReference type="EC" id="3.1.2.4" evidence="5"/>
<dbReference type="InterPro" id="IPR032259">
    <property type="entry name" value="HIBYL-CoA-H"/>
</dbReference>
<evidence type="ECO:0000259" key="16">
    <source>
        <dbReference type="Pfam" id="PF16113"/>
    </source>
</evidence>
<feature type="region of interest" description="Disordered" evidence="15">
    <location>
        <begin position="146"/>
        <end position="169"/>
    </location>
</feature>
<organism evidence="17 18">
    <name type="scientific">Meloidogyne floridensis</name>
    <dbReference type="NCBI Taxonomy" id="298350"/>
    <lineage>
        <taxon>Eukaryota</taxon>
        <taxon>Metazoa</taxon>
        <taxon>Ecdysozoa</taxon>
        <taxon>Nematoda</taxon>
        <taxon>Chromadorea</taxon>
        <taxon>Rhabditida</taxon>
        <taxon>Tylenchina</taxon>
        <taxon>Tylenchomorpha</taxon>
        <taxon>Tylenchoidea</taxon>
        <taxon>Meloidogynidae</taxon>
        <taxon>Meloidogyninae</taxon>
        <taxon>Meloidogyne</taxon>
    </lineage>
</organism>
<dbReference type="PRINTS" id="PR00320">
    <property type="entry name" value="GPROTEINBRPT"/>
</dbReference>
<dbReference type="InterPro" id="IPR019775">
    <property type="entry name" value="WD40_repeat_CS"/>
</dbReference>
<evidence type="ECO:0000256" key="15">
    <source>
        <dbReference type="SAM" id="MobiDB-lite"/>
    </source>
</evidence>
<sequence length="595" mass="66696">MTEGGKWIVDANALSDHHGSVEDLVWSPTEESLLVSCSTDRTIRLWDVRSPPRQACVCTIKDAHEADVNVLSWNTGTDPLIVSGGDDGALFIWSLKTIQYNQPVAKFIHHRKPITSVEWSPHDSTVFMASGEDDQTTIWDLALEADEPKYSNGNEDEGMEEDDGEEKKTKVDGVEQLPPQLLFIHMGQKEVKEVHWHQQCPGLALTTSLDGFHVFKTINCKFITAQLRNFSATSASSISDGEVLIDRIKQKLVITLNRPKALNAVNLPMIKKIYEALQEHSDLVIIKGQGLKAFCAGGDVVAVSKSYQSGDKTERIYDQFFRHEYQLNHLIGTLKKPYIALINGITMGGGCGLSINGPFRVATERTVLAMPETALGLFPDVGATHFLPRLPGHLGMFLGLTGYRLYGSDVFHSGLATHYVESCDTTRLSTDLISLPTDQCTNDNVNSIIKKFQPQNIASFSLDPYLDLIDECFDANSVEEIMEKLNKKVLKKEEGSDFALEQLEALEKMSPTSLKITFRQILLGKKLKFSEVFPIEFRLSQRFIFDHDFHEGCRAILIDKDKNPKWQPSTLKEVSESKVEYYFSKFDEVGKELIV</sequence>
<evidence type="ECO:0000256" key="12">
    <source>
        <dbReference type="ARBA" id="ARBA00024871"/>
    </source>
</evidence>
<accession>A0A915PB29</accession>
<dbReference type="InterPro" id="IPR029045">
    <property type="entry name" value="ClpP/crotonase-like_dom_sf"/>
</dbReference>
<proteinExistence type="inferred from homology"/>
<dbReference type="InterPro" id="IPR020472">
    <property type="entry name" value="WD40_PAC1"/>
</dbReference>
<dbReference type="Gene3D" id="3.90.226.10">
    <property type="entry name" value="2-enoyl-CoA Hydratase, Chain A, domain 1"/>
    <property type="match status" value="1"/>
</dbReference>
<dbReference type="InterPro" id="IPR001680">
    <property type="entry name" value="WD40_rpt"/>
</dbReference>
<evidence type="ECO:0000256" key="3">
    <source>
        <dbReference type="ARBA" id="ARBA00005109"/>
    </source>
</evidence>
<evidence type="ECO:0000256" key="7">
    <source>
        <dbReference type="ARBA" id="ARBA00022456"/>
    </source>
</evidence>
<evidence type="ECO:0000256" key="4">
    <source>
        <dbReference type="ARBA" id="ARBA00005254"/>
    </source>
</evidence>
<keyword evidence="11" id="KW-0496">Mitochondrion</keyword>
<evidence type="ECO:0000256" key="14">
    <source>
        <dbReference type="PROSITE-ProRule" id="PRU00221"/>
    </source>
</evidence>
<dbReference type="PANTHER" id="PTHR43176:SF3">
    <property type="entry name" value="3-HYDROXYISOBUTYRYL-COA HYDROLASE, MITOCHONDRIAL"/>
    <property type="match status" value="1"/>
</dbReference>
<keyword evidence="9" id="KW-0677">Repeat</keyword>
<dbReference type="PROSITE" id="PS00678">
    <property type="entry name" value="WD_REPEATS_1"/>
    <property type="match status" value="1"/>
</dbReference>
<dbReference type="GO" id="GO:0006574">
    <property type="term" value="P:L-valine catabolic process"/>
    <property type="evidence" value="ECO:0007669"/>
    <property type="project" value="TreeGrafter"/>
</dbReference>
<evidence type="ECO:0000256" key="10">
    <source>
        <dbReference type="ARBA" id="ARBA00022801"/>
    </source>
</evidence>
<evidence type="ECO:0000256" key="8">
    <source>
        <dbReference type="ARBA" id="ARBA00022574"/>
    </source>
</evidence>
<dbReference type="FunFam" id="3.90.226.10:FF:000026">
    <property type="entry name" value="3-hydroxyisobutyryl-CoA hydrolase, mitochondrial"/>
    <property type="match status" value="1"/>
</dbReference>
<evidence type="ECO:0000256" key="9">
    <source>
        <dbReference type="ARBA" id="ARBA00022737"/>
    </source>
</evidence>
<evidence type="ECO:0000256" key="5">
    <source>
        <dbReference type="ARBA" id="ARBA00011915"/>
    </source>
</evidence>
<keyword evidence="10" id="KW-0378">Hydrolase</keyword>
<dbReference type="SUPFAM" id="SSF50978">
    <property type="entry name" value="WD40 repeat-like"/>
    <property type="match status" value="1"/>
</dbReference>
<comment type="similarity">
    <text evidence="4">Belongs to the enoyl-CoA hydratase/isomerase family.</text>
</comment>
<evidence type="ECO:0000256" key="6">
    <source>
        <dbReference type="ARBA" id="ARBA00016714"/>
    </source>
</evidence>
<dbReference type="PROSITE" id="PS50082">
    <property type="entry name" value="WD_REPEATS_2"/>
    <property type="match status" value="3"/>
</dbReference>
<dbReference type="GO" id="GO:0005739">
    <property type="term" value="C:mitochondrion"/>
    <property type="evidence" value="ECO:0007669"/>
    <property type="project" value="UniProtKB-SubCell"/>
</dbReference>
<evidence type="ECO:0000313" key="17">
    <source>
        <dbReference type="Proteomes" id="UP000887560"/>
    </source>
</evidence>
<dbReference type="Pfam" id="PF16113">
    <property type="entry name" value="ECH_2"/>
    <property type="match status" value="1"/>
</dbReference>
<evidence type="ECO:0000256" key="13">
    <source>
        <dbReference type="ARBA" id="ARBA00031181"/>
    </source>
</evidence>
<keyword evidence="8 14" id="KW-0853">WD repeat</keyword>
<dbReference type="NCBIfam" id="NF004127">
    <property type="entry name" value="PRK05617.1"/>
    <property type="match status" value="1"/>
</dbReference>
<dbReference type="CDD" id="cd06558">
    <property type="entry name" value="crotonase-like"/>
    <property type="match status" value="1"/>
</dbReference>
<evidence type="ECO:0000313" key="18">
    <source>
        <dbReference type="WBParaSite" id="scf7180000424856.g14180"/>
    </source>
</evidence>
<keyword evidence="7" id="KW-0101">Branched-chain amino acid catabolism</keyword>
<dbReference type="InterPro" id="IPR015943">
    <property type="entry name" value="WD40/YVTN_repeat-like_dom_sf"/>
</dbReference>
<feature type="domain" description="Enoyl-CoA hydratase/isomerase" evidence="16">
    <location>
        <begin position="253"/>
        <end position="583"/>
    </location>
</feature>
<dbReference type="PROSITE" id="PS50294">
    <property type="entry name" value="WD_REPEATS_REGION"/>
    <property type="match status" value="3"/>
</dbReference>
<feature type="repeat" description="WD" evidence="14">
    <location>
        <begin position="61"/>
        <end position="97"/>
    </location>
</feature>
<evidence type="ECO:0000256" key="2">
    <source>
        <dbReference type="ARBA" id="ARBA00004173"/>
    </source>
</evidence>
<dbReference type="GO" id="GO:0003860">
    <property type="term" value="F:3-hydroxyisobutyryl-CoA hydrolase activity"/>
    <property type="evidence" value="ECO:0007669"/>
    <property type="project" value="UniProtKB-EC"/>
</dbReference>
<dbReference type="PANTHER" id="PTHR43176">
    <property type="entry name" value="3-HYDROXYISOBUTYRYL-COA HYDROLASE-RELATED"/>
    <property type="match status" value="1"/>
</dbReference>
<comment type="subcellular location">
    <subcellularLocation>
        <location evidence="2">Mitochondrion</location>
    </subcellularLocation>
</comment>
<evidence type="ECO:0000256" key="1">
    <source>
        <dbReference type="ARBA" id="ARBA00001709"/>
    </source>
</evidence>
<keyword evidence="17" id="KW-1185">Reference proteome</keyword>
<dbReference type="Gene3D" id="2.130.10.10">
    <property type="entry name" value="YVTN repeat-like/Quinoprotein amine dehydrogenase"/>
    <property type="match status" value="1"/>
</dbReference>
<dbReference type="AlphaFoldDB" id="A0A915PB29"/>
<name>A0A915PB29_9BILA</name>
<comment type="pathway">
    <text evidence="3">Amino-acid degradation; L-valine degradation.</text>
</comment>
<dbReference type="Pfam" id="PF00400">
    <property type="entry name" value="WD40"/>
    <property type="match status" value="3"/>
</dbReference>
<feature type="repeat" description="WD" evidence="14">
    <location>
        <begin position="14"/>
        <end position="50"/>
    </location>
</feature>
<dbReference type="InterPro" id="IPR045004">
    <property type="entry name" value="ECH_dom"/>
</dbReference>
<dbReference type="WBParaSite" id="scf7180000424856.g14180">
    <property type="protein sequence ID" value="scf7180000424856.g14180"/>
    <property type="gene ID" value="scf7180000424856.g14180"/>
</dbReference>
<dbReference type="Proteomes" id="UP000887560">
    <property type="component" value="Unplaced"/>
</dbReference>
<dbReference type="SUPFAM" id="SSF52096">
    <property type="entry name" value="ClpP/crotonase"/>
    <property type="match status" value="1"/>
</dbReference>
<protein>
    <recommendedName>
        <fullName evidence="6">3-hydroxyisobutyryl-CoA hydrolase, mitochondrial</fullName>
        <ecNumber evidence="5">3.1.2.4</ecNumber>
    </recommendedName>
    <alternativeName>
        <fullName evidence="13">3-hydroxyisobutyryl-coenzyme A hydrolase</fullName>
    </alternativeName>
</protein>
<comment type="catalytic activity">
    <reaction evidence="1">
        <text>3-hydroxy-2-methylpropanoyl-CoA + H2O = 3-hydroxy-2-methylpropanoate + CoA + H(+)</text>
        <dbReference type="Rhea" id="RHEA:20888"/>
        <dbReference type="ChEBI" id="CHEBI:11805"/>
        <dbReference type="ChEBI" id="CHEBI:15377"/>
        <dbReference type="ChEBI" id="CHEBI:15378"/>
        <dbReference type="ChEBI" id="CHEBI:57287"/>
        <dbReference type="ChEBI" id="CHEBI:57340"/>
        <dbReference type="EC" id="3.1.2.4"/>
    </reaction>
</comment>
<comment type="function">
    <text evidence="12">Hydrolyzes 3-hydroxyisobutyryl-CoA (HIBYL-CoA), a saline catabolite. Has high activity toward isobutyryl-CoA. Could be an isobutyryl-CoA dehydrogenase that functions in valine catabolism. Also hydrolyzes 3-hydroxypropanoyl-CoA.</text>
</comment>